<evidence type="ECO:0000256" key="8">
    <source>
        <dbReference type="ARBA" id="ARBA00022777"/>
    </source>
</evidence>
<evidence type="ECO:0000256" key="2">
    <source>
        <dbReference type="ARBA" id="ARBA00004141"/>
    </source>
</evidence>
<dbReference type="InterPro" id="IPR003594">
    <property type="entry name" value="HATPase_dom"/>
</dbReference>
<evidence type="ECO:0000259" key="15">
    <source>
        <dbReference type="PROSITE" id="PS50109"/>
    </source>
</evidence>
<organism evidence="16 17">
    <name type="scientific">Massilia pinisoli</name>
    <dbReference type="NCBI Taxonomy" id="1772194"/>
    <lineage>
        <taxon>Bacteria</taxon>
        <taxon>Pseudomonadati</taxon>
        <taxon>Pseudomonadota</taxon>
        <taxon>Betaproteobacteria</taxon>
        <taxon>Burkholderiales</taxon>
        <taxon>Oxalobacteraceae</taxon>
        <taxon>Telluria group</taxon>
        <taxon>Massilia</taxon>
    </lineage>
</organism>
<evidence type="ECO:0000256" key="3">
    <source>
        <dbReference type="ARBA" id="ARBA00012438"/>
    </source>
</evidence>
<dbReference type="EC" id="2.7.13.3" evidence="3"/>
<feature type="region of interest" description="Disordered" evidence="13">
    <location>
        <begin position="647"/>
        <end position="677"/>
    </location>
</feature>
<evidence type="ECO:0000256" key="7">
    <source>
        <dbReference type="ARBA" id="ARBA00022741"/>
    </source>
</evidence>
<dbReference type="PRINTS" id="PR00344">
    <property type="entry name" value="BCTRLSENSOR"/>
</dbReference>
<accession>A0ABT1ZJK7</accession>
<evidence type="ECO:0000256" key="14">
    <source>
        <dbReference type="SAM" id="Phobius"/>
    </source>
</evidence>
<evidence type="ECO:0000256" key="11">
    <source>
        <dbReference type="ARBA" id="ARBA00023012"/>
    </source>
</evidence>
<dbReference type="InterPro" id="IPR036890">
    <property type="entry name" value="HATPase_C_sf"/>
</dbReference>
<evidence type="ECO:0000313" key="17">
    <source>
        <dbReference type="Proteomes" id="UP001204151"/>
    </source>
</evidence>
<dbReference type="SUPFAM" id="SSF55781">
    <property type="entry name" value="GAF domain-like"/>
    <property type="match status" value="1"/>
</dbReference>
<evidence type="ECO:0000256" key="1">
    <source>
        <dbReference type="ARBA" id="ARBA00000085"/>
    </source>
</evidence>
<dbReference type="CDD" id="cd00082">
    <property type="entry name" value="HisKA"/>
    <property type="match status" value="1"/>
</dbReference>
<keyword evidence="10 14" id="KW-1133">Transmembrane helix</keyword>
<dbReference type="Pfam" id="PF13492">
    <property type="entry name" value="GAF_3"/>
    <property type="match status" value="1"/>
</dbReference>
<dbReference type="PANTHER" id="PTHR45569:SF1">
    <property type="entry name" value="SENSOR PROTEIN KDPD"/>
    <property type="match status" value="1"/>
</dbReference>
<evidence type="ECO:0000256" key="12">
    <source>
        <dbReference type="ARBA" id="ARBA00023136"/>
    </source>
</evidence>
<evidence type="ECO:0000256" key="6">
    <source>
        <dbReference type="ARBA" id="ARBA00022692"/>
    </source>
</evidence>
<dbReference type="InterPro" id="IPR004358">
    <property type="entry name" value="Sig_transdc_His_kin-like_C"/>
</dbReference>
<comment type="subcellular location">
    <subcellularLocation>
        <location evidence="2">Membrane</location>
        <topology evidence="2">Multi-pass membrane protein</topology>
    </subcellularLocation>
</comment>
<dbReference type="InterPro" id="IPR005467">
    <property type="entry name" value="His_kinase_dom"/>
</dbReference>
<reference evidence="16 17" key="1">
    <citation type="submission" date="2022-08" db="EMBL/GenBank/DDBJ databases">
        <title>Reclassification of Massilia species as members of the genera Telluria, Duganella, Pseudoduganella, Mokoshia gen. nov. and Zemynaea gen. nov. using orthogonal and non-orthogonal genome-based approaches.</title>
        <authorList>
            <person name="Bowman J.P."/>
        </authorList>
    </citation>
    <scope>NUCLEOTIDE SEQUENCE [LARGE SCALE GENOMIC DNA]</scope>
    <source>
        <strain evidence="16 17">JCM 31316</strain>
    </source>
</reference>
<dbReference type="SMART" id="SM00387">
    <property type="entry name" value="HATPase_c"/>
    <property type="match status" value="1"/>
</dbReference>
<keyword evidence="17" id="KW-1185">Reference proteome</keyword>
<dbReference type="GO" id="GO:0005524">
    <property type="term" value="F:ATP binding"/>
    <property type="evidence" value="ECO:0007669"/>
    <property type="project" value="UniProtKB-KW"/>
</dbReference>
<evidence type="ECO:0000256" key="5">
    <source>
        <dbReference type="ARBA" id="ARBA00022679"/>
    </source>
</evidence>
<feature type="transmembrane region" description="Helical" evidence="14">
    <location>
        <begin position="164"/>
        <end position="185"/>
    </location>
</feature>
<gene>
    <name evidence="16" type="ORF">NX784_00670</name>
</gene>
<evidence type="ECO:0000256" key="10">
    <source>
        <dbReference type="ARBA" id="ARBA00022989"/>
    </source>
</evidence>
<keyword evidence="4" id="KW-0597">Phosphoprotein</keyword>
<dbReference type="Pfam" id="PF00512">
    <property type="entry name" value="HisKA"/>
    <property type="match status" value="1"/>
</dbReference>
<dbReference type="SMART" id="SM00388">
    <property type="entry name" value="HisKA"/>
    <property type="match status" value="1"/>
</dbReference>
<evidence type="ECO:0000256" key="13">
    <source>
        <dbReference type="SAM" id="MobiDB-lite"/>
    </source>
</evidence>
<dbReference type="Gene3D" id="1.10.287.130">
    <property type="match status" value="1"/>
</dbReference>
<dbReference type="Gene3D" id="1.20.120.620">
    <property type="entry name" value="Backbone structure of the membrane domain of e. Coli histidine kinase receptor kdpd"/>
    <property type="match status" value="1"/>
</dbReference>
<dbReference type="Pfam" id="PF13493">
    <property type="entry name" value="DUF4118"/>
    <property type="match status" value="1"/>
</dbReference>
<dbReference type="SUPFAM" id="SSF47384">
    <property type="entry name" value="Homodimeric domain of signal transducing histidine kinase"/>
    <property type="match status" value="1"/>
</dbReference>
<dbReference type="Pfam" id="PF02518">
    <property type="entry name" value="HATPase_c"/>
    <property type="match status" value="1"/>
</dbReference>
<dbReference type="InterPro" id="IPR003018">
    <property type="entry name" value="GAF"/>
</dbReference>
<feature type="transmembrane region" description="Helical" evidence="14">
    <location>
        <begin position="191"/>
        <end position="223"/>
    </location>
</feature>
<evidence type="ECO:0000313" key="16">
    <source>
        <dbReference type="EMBL" id="MCS0580095.1"/>
    </source>
</evidence>
<keyword evidence="7" id="KW-0547">Nucleotide-binding</keyword>
<evidence type="ECO:0000256" key="4">
    <source>
        <dbReference type="ARBA" id="ARBA00022553"/>
    </source>
</evidence>
<comment type="catalytic activity">
    <reaction evidence="1">
        <text>ATP + protein L-histidine = ADP + protein N-phospho-L-histidine.</text>
        <dbReference type="EC" id="2.7.13.3"/>
    </reaction>
</comment>
<dbReference type="InterPro" id="IPR003661">
    <property type="entry name" value="HisK_dim/P_dom"/>
</dbReference>
<keyword evidence="5" id="KW-0808">Transferase</keyword>
<dbReference type="EMBL" id="JANUGW010000001">
    <property type="protein sequence ID" value="MCS0580095.1"/>
    <property type="molecule type" value="Genomic_DNA"/>
</dbReference>
<dbReference type="InterPro" id="IPR029016">
    <property type="entry name" value="GAF-like_dom_sf"/>
</dbReference>
<dbReference type="CDD" id="cd00075">
    <property type="entry name" value="HATPase"/>
    <property type="match status" value="1"/>
</dbReference>
<dbReference type="InterPro" id="IPR038318">
    <property type="entry name" value="KdpD_sf"/>
</dbReference>
<keyword evidence="11" id="KW-0902">Two-component regulatory system</keyword>
<feature type="domain" description="Histidine kinase" evidence="15">
    <location>
        <begin position="437"/>
        <end position="651"/>
    </location>
</feature>
<feature type="transmembrane region" description="Helical" evidence="14">
    <location>
        <begin position="235"/>
        <end position="252"/>
    </location>
</feature>
<dbReference type="InterPro" id="IPR052023">
    <property type="entry name" value="Histidine_kinase_KdpD"/>
</dbReference>
<dbReference type="InterPro" id="IPR025201">
    <property type="entry name" value="KdpD_TM"/>
</dbReference>
<keyword evidence="6 14" id="KW-0812">Transmembrane</keyword>
<dbReference type="PROSITE" id="PS50109">
    <property type="entry name" value="HIS_KIN"/>
    <property type="match status" value="1"/>
</dbReference>
<proteinExistence type="predicted"/>
<dbReference type="RefSeq" id="WP_258814747.1">
    <property type="nucleotide sequence ID" value="NZ_JANUGW010000001.1"/>
</dbReference>
<sequence>MQSSDIPNPSGFAQAGHGVLAVLGAGPADEAAVAAAARLATLTGGPWHAVLVENAQTRRRGEAARLCTLELLRRAHAQGAVTAVLEGHDAAAVVAGYARRHGCATAVVARDGTTSWWRAPFAQRLAQAAPGLDLVQVASSGGAQPAAGAAADAHVDGALAPHRYLAAAGASLATAIVALPLLPLLDVANVAMLFLLTVVLVAIRLGRGPAIAATLVGFCALVAAAPRRQYDVSEFKYAVALAVMLAVGWITARLTSDLREQAQAAIGREARTRALYEFARALSVALQTEQVFEITRRFLARTFDARAAILLPDDNGRLRWPDADADAQDRPPVLSVLDMAAAQWSFDHAAPAGAGTATLPSNPYLYLPLLAPMRSRGVLAVRVPDVAALLVPERRELLDAFAALAAIALERVHYVDVAQDAVVRMEGERLRNSLLAALSHDLRTPLTGLVGLSESLTLSRPPLAAAQLELANALRDEARRMSTLVANLLDMARIQSGGVKLNLQWQLVEETIGSALRICRWQLGTRTVGTDIPRGLPLVRFDATLLERVLCNLLENAGKYTPSHARVTVVARAADGELRVAVCDDGPGLPAGREDALFEKFVRGRQESSIAGVGLGLAICRAIVEAHGGRMHARNLPDAGACFEFTLPLGEPPPLPDGEPDPRDTDSNDLPIDQHEQ</sequence>
<dbReference type="Proteomes" id="UP001204151">
    <property type="component" value="Unassembled WGS sequence"/>
</dbReference>
<dbReference type="Gene3D" id="3.30.450.40">
    <property type="match status" value="1"/>
</dbReference>
<evidence type="ECO:0000256" key="9">
    <source>
        <dbReference type="ARBA" id="ARBA00022840"/>
    </source>
</evidence>
<keyword evidence="12 14" id="KW-0472">Membrane</keyword>
<keyword evidence="9 16" id="KW-0067">ATP-binding</keyword>
<feature type="compositionally biased region" description="Basic and acidic residues" evidence="13">
    <location>
        <begin position="660"/>
        <end position="677"/>
    </location>
</feature>
<dbReference type="SUPFAM" id="SSF55874">
    <property type="entry name" value="ATPase domain of HSP90 chaperone/DNA topoisomerase II/histidine kinase"/>
    <property type="match status" value="1"/>
</dbReference>
<keyword evidence="8" id="KW-0418">Kinase</keyword>
<name>A0ABT1ZJK7_9BURK</name>
<comment type="caution">
    <text evidence="16">The sequence shown here is derived from an EMBL/GenBank/DDBJ whole genome shotgun (WGS) entry which is preliminary data.</text>
</comment>
<protein>
    <recommendedName>
        <fullName evidence="3">histidine kinase</fullName>
        <ecNumber evidence="3">2.7.13.3</ecNumber>
    </recommendedName>
</protein>
<dbReference type="InterPro" id="IPR036097">
    <property type="entry name" value="HisK_dim/P_sf"/>
</dbReference>
<dbReference type="Gene3D" id="3.30.565.10">
    <property type="entry name" value="Histidine kinase-like ATPase, C-terminal domain"/>
    <property type="match status" value="1"/>
</dbReference>
<dbReference type="PANTHER" id="PTHR45569">
    <property type="entry name" value="SENSOR PROTEIN KDPD"/>
    <property type="match status" value="1"/>
</dbReference>